<comment type="caution">
    <text evidence="1">The sequence shown here is derived from an EMBL/GenBank/DDBJ whole genome shotgun (WGS) entry which is preliminary data.</text>
</comment>
<keyword evidence="2" id="KW-1185">Reference proteome</keyword>
<dbReference type="RefSeq" id="WP_124155939.1">
    <property type="nucleotide sequence ID" value="NZ_CAWOLW010000663.1"/>
</dbReference>
<dbReference type="Proteomes" id="UP000269154">
    <property type="component" value="Unassembled WGS sequence"/>
</dbReference>
<sequence>MNSTEKAKKYQNKIQRVGVIGGGQLAWMMADAAKKLGVGNRKEQKQLYLSNLGNATYKIGSYKTLQINFVS</sequence>
<evidence type="ECO:0000313" key="1">
    <source>
        <dbReference type="EMBL" id="RQH11343.1"/>
    </source>
</evidence>
<reference evidence="1 2" key="1">
    <citation type="journal article" date="2018" name="ACS Chem. Biol.">
        <title>Ketoreductase domain dysfunction expands chemodiversity: malyngamide biosynthesis in the cyanobacterium Okeania hirsuta.</title>
        <authorList>
            <person name="Moss N.A."/>
            <person name="Leao T."/>
            <person name="Rankin M."/>
            <person name="McCullough T.M."/>
            <person name="Qu P."/>
            <person name="Korobeynikov A."/>
            <person name="Smith J.L."/>
            <person name="Gerwick L."/>
            <person name="Gerwick W.H."/>
        </authorList>
    </citation>
    <scope>NUCLEOTIDE SEQUENCE [LARGE SCALE GENOMIC DNA]</scope>
    <source>
        <strain evidence="1 2">PAB10Feb10-1</strain>
    </source>
</reference>
<proteinExistence type="predicted"/>
<dbReference type="Gene3D" id="3.40.50.20">
    <property type="match status" value="1"/>
</dbReference>
<accession>A0A3N6PAB0</accession>
<evidence type="ECO:0000313" key="2">
    <source>
        <dbReference type="Proteomes" id="UP000269154"/>
    </source>
</evidence>
<dbReference type="AlphaFoldDB" id="A0A3N6PAB0"/>
<protein>
    <submittedName>
        <fullName evidence="1">Uncharacterized protein</fullName>
    </submittedName>
</protein>
<dbReference type="SUPFAM" id="SSF52440">
    <property type="entry name" value="PreATP-grasp domain"/>
    <property type="match status" value="1"/>
</dbReference>
<dbReference type="InterPro" id="IPR016185">
    <property type="entry name" value="PreATP-grasp_dom_sf"/>
</dbReference>
<dbReference type="EMBL" id="RCBY01000696">
    <property type="protein sequence ID" value="RQH11343.1"/>
    <property type="molecule type" value="Genomic_DNA"/>
</dbReference>
<organism evidence="1 2">
    <name type="scientific">Okeania hirsuta</name>
    <dbReference type="NCBI Taxonomy" id="1458930"/>
    <lineage>
        <taxon>Bacteria</taxon>
        <taxon>Bacillati</taxon>
        <taxon>Cyanobacteriota</taxon>
        <taxon>Cyanophyceae</taxon>
        <taxon>Oscillatoriophycideae</taxon>
        <taxon>Oscillatoriales</taxon>
        <taxon>Microcoleaceae</taxon>
        <taxon>Okeania</taxon>
    </lineage>
</organism>
<gene>
    <name evidence="1" type="ORF">D5R40_35055</name>
</gene>
<name>A0A3N6PAB0_9CYAN</name>